<dbReference type="Pfam" id="PF13377">
    <property type="entry name" value="Peripla_BP_3"/>
    <property type="match status" value="1"/>
</dbReference>
<protein>
    <submittedName>
        <fullName evidence="6">LacI family DNA-binding transcriptional regulator</fullName>
    </submittedName>
</protein>
<dbReference type="SUPFAM" id="SSF53822">
    <property type="entry name" value="Periplasmic binding protein-like I"/>
    <property type="match status" value="1"/>
</dbReference>
<evidence type="ECO:0000259" key="5">
    <source>
        <dbReference type="PROSITE" id="PS50932"/>
    </source>
</evidence>
<dbReference type="GO" id="GO:0003677">
    <property type="term" value="F:DNA binding"/>
    <property type="evidence" value="ECO:0007669"/>
    <property type="project" value="UniProtKB-KW"/>
</dbReference>
<dbReference type="SUPFAM" id="SSF47413">
    <property type="entry name" value="lambda repressor-like DNA-binding domains"/>
    <property type="match status" value="1"/>
</dbReference>
<dbReference type="SMART" id="SM00354">
    <property type="entry name" value="HTH_LACI"/>
    <property type="match status" value="1"/>
</dbReference>
<dbReference type="InterPro" id="IPR028082">
    <property type="entry name" value="Peripla_BP_I"/>
</dbReference>
<evidence type="ECO:0000256" key="3">
    <source>
        <dbReference type="ARBA" id="ARBA00023163"/>
    </source>
</evidence>
<feature type="region of interest" description="Disordered" evidence="4">
    <location>
        <begin position="311"/>
        <end position="339"/>
    </location>
</feature>
<evidence type="ECO:0000256" key="4">
    <source>
        <dbReference type="SAM" id="MobiDB-lite"/>
    </source>
</evidence>
<reference evidence="7" key="1">
    <citation type="journal article" date="2019" name="Int. J. Syst. Evol. Microbiol.">
        <title>The Global Catalogue of Microorganisms (GCM) 10K type strain sequencing project: providing services to taxonomists for standard genome sequencing and annotation.</title>
        <authorList>
            <consortium name="The Broad Institute Genomics Platform"/>
            <consortium name="The Broad Institute Genome Sequencing Center for Infectious Disease"/>
            <person name="Wu L."/>
            <person name="Ma J."/>
        </authorList>
    </citation>
    <scope>NUCLEOTIDE SEQUENCE [LARGE SCALE GENOMIC DNA]</scope>
    <source>
        <strain evidence="7">CCUG 54520</strain>
    </source>
</reference>
<proteinExistence type="predicted"/>
<feature type="domain" description="HTH lacI-type" evidence="5">
    <location>
        <begin position="3"/>
        <end position="57"/>
    </location>
</feature>
<sequence length="339" mass="36209">MSATIRDVAKHAGVSVATASRAMSGERGVRPENRERVLAAATELAYQPNMLAAALRGRTSHTVGMVVPSISNPFFATLVEAVEQQLRDGDRSLLLATSRYDPEVERRQIRALLDRRVDSLVLIPCERTLSRDATVDAATRVPTVQLDLRVDGDAGSSVGVDNESGMLQVVDHLLDRGARRLAFVGAAPTDSSAQERLDGYHRAVRRRGEAEGAVLLGDFSTEWGHRAAQQIVAAGSVPDAVVCGNDMIALGVLDGLAAAGLRVPAHVQVTGFDDTPYAALSRPALTTVRQPQDSIAAQVVRLLDAESAQLRNPDAAQRGGPPQRIAIAPELVVRDSTRR</sequence>
<organism evidence="6 7">
    <name type="scientific">Rhodococcus kronopolitis</name>
    <dbReference type="NCBI Taxonomy" id="1460226"/>
    <lineage>
        <taxon>Bacteria</taxon>
        <taxon>Bacillati</taxon>
        <taxon>Actinomycetota</taxon>
        <taxon>Actinomycetes</taxon>
        <taxon>Mycobacteriales</taxon>
        <taxon>Nocardiaceae</taxon>
        <taxon>Rhodococcus</taxon>
    </lineage>
</organism>
<dbReference type="InterPro" id="IPR000843">
    <property type="entry name" value="HTH_LacI"/>
</dbReference>
<evidence type="ECO:0000256" key="2">
    <source>
        <dbReference type="ARBA" id="ARBA00023125"/>
    </source>
</evidence>
<dbReference type="RefSeq" id="WP_378414409.1">
    <property type="nucleotide sequence ID" value="NZ_JBHSFO010000002.1"/>
</dbReference>
<dbReference type="PROSITE" id="PS00356">
    <property type="entry name" value="HTH_LACI_1"/>
    <property type="match status" value="1"/>
</dbReference>
<evidence type="ECO:0000313" key="6">
    <source>
        <dbReference type="EMBL" id="MFC4602868.1"/>
    </source>
</evidence>
<evidence type="ECO:0000256" key="1">
    <source>
        <dbReference type="ARBA" id="ARBA00023015"/>
    </source>
</evidence>
<dbReference type="PROSITE" id="PS50932">
    <property type="entry name" value="HTH_LACI_2"/>
    <property type="match status" value="1"/>
</dbReference>
<dbReference type="CDD" id="cd06267">
    <property type="entry name" value="PBP1_LacI_sugar_binding-like"/>
    <property type="match status" value="1"/>
</dbReference>
<dbReference type="InterPro" id="IPR010982">
    <property type="entry name" value="Lambda_DNA-bd_dom_sf"/>
</dbReference>
<keyword evidence="1" id="KW-0805">Transcription regulation</keyword>
<dbReference type="InterPro" id="IPR046335">
    <property type="entry name" value="LacI/GalR-like_sensor"/>
</dbReference>
<dbReference type="EMBL" id="JBHSFO010000002">
    <property type="protein sequence ID" value="MFC4602868.1"/>
    <property type="molecule type" value="Genomic_DNA"/>
</dbReference>
<dbReference type="CDD" id="cd01392">
    <property type="entry name" value="HTH_LacI"/>
    <property type="match status" value="1"/>
</dbReference>
<dbReference type="Gene3D" id="1.10.260.40">
    <property type="entry name" value="lambda repressor-like DNA-binding domains"/>
    <property type="match status" value="1"/>
</dbReference>
<keyword evidence="7" id="KW-1185">Reference proteome</keyword>
<dbReference type="Pfam" id="PF00356">
    <property type="entry name" value="LacI"/>
    <property type="match status" value="1"/>
</dbReference>
<evidence type="ECO:0000313" key="7">
    <source>
        <dbReference type="Proteomes" id="UP001595914"/>
    </source>
</evidence>
<dbReference type="Proteomes" id="UP001595914">
    <property type="component" value="Unassembled WGS sequence"/>
</dbReference>
<accession>A0ABV9FM11</accession>
<dbReference type="PANTHER" id="PTHR30146:SF109">
    <property type="entry name" value="HTH-TYPE TRANSCRIPTIONAL REGULATOR GALS"/>
    <property type="match status" value="1"/>
</dbReference>
<comment type="caution">
    <text evidence="6">The sequence shown here is derived from an EMBL/GenBank/DDBJ whole genome shotgun (WGS) entry which is preliminary data.</text>
</comment>
<gene>
    <name evidence="6" type="ORF">ACFO6S_04120</name>
</gene>
<keyword evidence="3" id="KW-0804">Transcription</keyword>
<keyword evidence="2 6" id="KW-0238">DNA-binding</keyword>
<name>A0ABV9FM11_9NOCA</name>
<dbReference type="Gene3D" id="3.40.50.2300">
    <property type="match status" value="2"/>
</dbReference>
<dbReference type="PANTHER" id="PTHR30146">
    <property type="entry name" value="LACI-RELATED TRANSCRIPTIONAL REPRESSOR"/>
    <property type="match status" value="1"/>
</dbReference>